<dbReference type="CDD" id="cd07379">
    <property type="entry name" value="MPP_239FB"/>
    <property type="match status" value="1"/>
</dbReference>
<dbReference type="InterPro" id="IPR051693">
    <property type="entry name" value="UPF0046_metallophosphoest"/>
</dbReference>
<reference evidence="2" key="1">
    <citation type="submission" date="2023-08" db="EMBL/GenBank/DDBJ databases">
        <title>Black Yeasts Isolated from many extreme environments.</title>
        <authorList>
            <person name="Coleine C."/>
            <person name="Stajich J.E."/>
            <person name="Selbmann L."/>
        </authorList>
    </citation>
    <scope>NUCLEOTIDE SEQUENCE</scope>
    <source>
        <strain evidence="2">CCFEE 5810</strain>
    </source>
</reference>
<dbReference type="InterPro" id="IPR029052">
    <property type="entry name" value="Metallo-depent_PP-like"/>
</dbReference>
<dbReference type="InterPro" id="IPR004843">
    <property type="entry name" value="Calcineurin-like_PHP"/>
</dbReference>
<dbReference type="SUPFAM" id="SSF56300">
    <property type="entry name" value="Metallo-dependent phosphatases"/>
    <property type="match status" value="1"/>
</dbReference>
<dbReference type="GO" id="GO:0016787">
    <property type="term" value="F:hydrolase activity"/>
    <property type="evidence" value="ECO:0007669"/>
    <property type="project" value="InterPro"/>
</dbReference>
<evidence type="ECO:0000313" key="3">
    <source>
        <dbReference type="Proteomes" id="UP001310594"/>
    </source>
</evidence>
<feature type="domain" description="Calcineurin-like phosphoesterase" evidence="1">
    <location>
        <begin position="8"/>
        <end position="206"/>
    </location>
</feature>
<gene>
    <name evidence="2" type="ORF">LTR97_002799</name>
</gene>
<dbReference type="PANTHER" id="PTHR12905:SF16">
    <property type="entry name" value="SER_THR PROTEIN PHOSPHATASE FAMILY PROTEIN (AFU_ORTHOLOGUE AFUA_1G06000)"/>
    <property type="match status" value="1"/>
</dbReference>
<dbReference type="Gene3D" id="3.60.21.10">
    <property type="match status" value="1"/>
</dbReference>
<dbReference type="Pfam" id="PF00149">
    <property type="entry name" value="Metallophos"/>
    <property type="match status" value="1"/>
</dbReference>
<proteinExistence type="predicted"/>
<sequence>MPTHQKVRIVCISDTHNHAPGEGYTLPKGDVLIHAGDLTNQGSLAEIKKAVQWIEKTEFAVKVVIAGNHDISLDANYALKHSEGWHVQPDEPEHCRDLLTQNKNFTYLQHSSAVIEIPDKHVSLRIFGSPYSPDRGRQNWAFQYNDEQAQGFWDDIPAKTDIVVTHTPPAGHCDASTHWQEGGCPALLKVLARARPLLHVCGHCHEGRGAEIVRWNDSEDSVASSDGWQDPGAGNKKQSLFDLTSSRDRRFEEGQATAVVNASIMAKSFGRSTKGFNKPIVVDIDVSTLSVKES</sequence>
<evidence type="ECO:0000259" key="1">
    <source>
        <dbReference type="Pfam" id="PF00149"/>
    </source>
</evidence>
<dbReference type="Proteomes" id="UP001310594">
    <property type="component" value="Unassembled WGS sequence"/>
</dbReference>
<dbReference type="PANTHER" id="PTHR12905">
    <property type="entry name" value="METALLOPHOSPHOESTERASE"/>
    <property type="match status" value="1"/>
</dbReference>
<dbReference type="EMBL" id="JAVRQU010000004">
    <property type="protein sequence ID" value="KAK5703786.1"/>
    <property type="molecule type" value="Genomic_DNA"/>
</dbReference>
<protein>
    <recommendedName>
        <fullName evidence="1">Calcineurin-like phosphoesterase domain-containing protein</fullName>
    </recommendedName>
</protein>
<comment type="caution">
    <text evidence="2">The sequence shown here is derived from an EMBL/GenBank/DDBJ whole genome shotgun (WGS) entry which is preliminary data.</text>
</comment>
<accession>A0AAN7VU41</accession>
<dbReference type="AlphaFoldDB" id="A0AAN7VU41"/>
<evidence type="ECO:0000313" key="2">
    <source>
        <dbReference type="EMBL" id="KAK5703786.1"/>
    </source>
</evidence>
<organism evidence="2 3">
    <name type="scientific">Elasticomyces elasticus</name>
    <dbReference type="NCBI Taxonomy" id="574655"/>
    <lineage>
        <taxon>Eukaryota</taxon>
        <taxon>Fungi</taxon>
        <taxon>Dikarya</taxon>
        <taxon>Ascomycota</taxon>
        <taxon>Pezizomycotina</taxon>
        <taxon>Dothideomycetes</taxon>
        <taxon>Dothideomycetidae</taxon>
        <taxon>Mycosphaerellales</taxon>
        <taxon>Teratosphaeriaceae</taxon>
        <taxon>Elasticomyces</taxon>
    </lineage>
</organism>
<name>A0AAN7VU41_9PEZI</name>